<evidence type="ECO:0000313" key="2">
    <source>
        <dbReference type="Proteomes" id="UP000499080"/>
    </source>
</evidence>
<protein>
    <submittedName>
        <fullName evidence="1">Uncharacterized protein</fullName>
    </submittedName>
</protein>
<dbReference type="OrthoDB" id="6626714at2759"/>
<sequence length="294" mass="33682">MKVMTPYLAAALDRTKVSDQTEFQEQDAKLTVHWDGKLLQNLTGKEKVDRLPVIVSGKSVHQLLTVAKLASGTGENQAVAALQDWGLADKVSVMCFDTTSVNTGQINGTCVLLEQKMNKKLLYLACRHHIMELIIGAVFDKCMRFSSAPDVLLFKRFQAYWEFVDKNKYKAGINNKDILAQVADINDDRIKFAEKLLHDSHSRDDYREFLELILIFLGKTASRGIRFMAPGAMHHARWMSKILYCLKIWMFSRRFTITPTEEKGLQKICIFAIHVYLKAWMTAFFTSKCTIQRF</sequence>
<keyword evidence="2" id="KW-1185">Reference proteome</keyword>
<dbReference type="AlphaFoldDB" id="A0A4Y2N498"/>
<reference evidence="1 2" key="1">
    <citation type="journal article" date="2019" name="Sci. Rep.">
        <title>Orb-weaving spider Araneus ventricosus genome elucidates the spidroin gene catalogue.</title>
        <authorList>
            <person name="Kono N."/>
            <person name="Nakamura H."/>
            <person name="Ohtoshi R."/>
            <person name="Moran D.A.P."/>
            <person name="Shinohara A."/>
            <person name="Yoshida Y."/>
            <person name="Fujiwara M."/>
            <person name="Mori M."/>
            <person name="Tomita M."/>
            <person name="Arakawa K."/>
        </authorList>
    </citation>
    <scope>NUCLEOTIDE SEQUENCE [LARGE SCALE GENOMIC DNA]</scope>
</reference>
<accession>A0A4Y2N498</accession>
<comment type="caution">
    <text evidence="1">The sequence shown here is derived from an EMBL/GenBank/DDBJ whole genome shotgun (WGS) entry which is preliminary data.</text>
</comment>
<proteinExistence type="predicted"/>
<organism evidence="1 2">
    <name type="scientific">Araneus ventricosus</name>
    <name type="common">Orbweaver spider</name>
    <name type="synonym">Epeira ventricosa</name>
    <dbReference type="NCBI Taxonomy" id="182803"/>
    <lineage>
        <taxon>Eukaryota</taxon>
        <taxon>Metazoa</taxon>
        <taxon>Ecdysozoa</taxon>
        <taxon>Arthropoda</taxon>
        <taxon>Chelicerata</taxon>
        <taxon>Arachnida</taxon>
        <taxon>Araneae</taxon>
        <taxon>Araneomorphae</taxon>
        <taxon>Entelegynae</taxon>
        <taxon>Araneoidea</taxon>
        <taxon>Araneidae</taxon>
        <taxon>Araneus</taxon>
    </lineage>
</organism>
<name>A0A4Y2N498_ARAVE</name>
<dbReference type="Proteomes" id="UP000499080">
    <property type="component" value="Unassembled WGS sequence"/>
</dbReference>
<evidence type="ECO:0000313" key="1">
    <source>
        <dbReference type="EMBL" id="GBN32616.1"/>
    </source>
</evidence>
<dbReference type="EMBL" id="BGPR01008262">
    <property type="protein sequence ID" value="GBN32616.1"/>
    <property type="molecule type" value="Genomic_DNA"/>
</dbReference>
<gene>
    <name evidence="1" type="ORF">AVEN_135920_1</name>
</gene>